<keyword evidence="2" id="KW-1185">Reference proteome</keyword>
<evidence type="ECO:0000313" key="1">
    <source>
        <dbReference type="EMBL" id="SIT39475.1"/>
    </source>
</evidence>
<proteinExistence type="predicted"/>
<dbReference type="AlphaFoldDB" id="A0A1N7RWI4"/>
<comment type="caution">
    <text evidence="1">The sequence shown here is derived from an EMBL/GenBank/DDBJ whole genome shotgun (WGS) entry which is preliminary data.</text>
</comment>
<evidence type="ECO:0008006" key="3">
    <source>
        <dbReference type="Google" id="ProtNLM"/>
    </source>
</evidence>
<dbReference type="EMBL" id="CYGY02000023">
    <property type="protein sequence ID" value="SIT39475.1"/>
    <property type="molecule type" value="Genomic_DNA"/>
</dbReference>
<reference evidence="1" key="1">
    <citation type="submission" date="2016-12" db="EMBL/GenBank/DDBJ databases">
        <authorList>
            <person name="Moulin L."/>
        </authorList>
    </citation>
    <scope>NUCLEOTIDE SEQUENCE [LARGE SCALE GENOMIC DNA]</scope>
    <source>
        <strain evidence="1">STM 7183</strain>
    </source>
</reference>
<evidence type="ECO:0000313" key="2">
    <source>
        <dbReference type="Proteomes" id="UP000195569"/>
    </source>
</evidence>
<organism evidence="1 2">
    <name type="scientific">Paraburkholderia piptadeniae</name>
    <dbReference type="NCBI Taxonomy" id="1701573"/>
    <lineage>
        <taxon>Bacteria</taxon>
        <taxon>Pseudomonadati</taxon>
        <taxon>Pseudomonadota</taxon>
        <taxon>Betaproteobacteria</taxon>
        <taxon>Burkholderiales</taxon>
        <taxon>Burkholderiaceae</taxon>
        <taxon>Paraburkholderia</taxon>
    </lineage>
</organism>
<protein>
    <recommendedName>
        <fullName evidence="3">Helix-turn-helix domain-containing protein</fullName>
    </recommendedName>
</protein>
<sequence>MPRATANSDLMTVAEVARLLNVSRCYVTRLMHESRLGEVIAVDGKKHVLRANAEAYHRDRQRIGNTALREMTRVQQEAGAYELGDKNDDE</sequence>
<accession>A0A1N7RWI4</accession>
<name>A0A1N7RWI4_9BURK</name>
<gene>
    <name evidence="1" type="ORF">BN2476_230024</name>
</gene>
<dbReference type="Proteomes" id="UP000195569">
    <property type="component" value="Unassembled WGS sequence"/>
</dbReference>